<accession>A0A9N9IWJ1</accession>
<keyword evidence="2" id="KW-0812">Transmembrane</keyword>
<comment type="caution">
    <text evidence="4">The sequence shown here is derived from an EMBL/GenBank/DDBJ whole genome shotgun (WGS) entry which is preliminary data.</text>
</comment>
<dbReference type="InterPro" id="IPR051299">
    <property type="entry name" value="AB_hydrolase_lip/est"/>
</dbReference>
<evidence type="ECO:0000313" key="4">
    <source>
        <dbReference type="EMBL" id="CAG8753915.1"/>
    </source>
</evidence>
<dbReference type="InterPro" id="IPR002921">
    <property type="entry name" value="Fungal_lipase-type"/>
</dbReference>
<keyword evidence="2" id="KW-0472">Membrane</keyword>
<dbReference type="Proteomes" id="UP000789405">
    <property type="component" value="Unassembled WGS sequence"/>
</dbReference>
<dbReference type="GO" id="GO:0006629">
    <property type="term" value="P:lipid metabolic process"/>
    <property type="evidence" value="ECO:0007669"/>
    <property type="project" value="InterPro"/>
</dbReference>
<dbReference type="GO" id="GO:0016787">
    <property type="term" value="F:hydrolase activity"/>
    <property type="evidence" value="ECO:0007669"/>
    <property type="project" value="UniProtKB-KW"/>
</dbReference>
<feature type="domain" description="Fungal lipase-type" evidence="3">
    <location>
        <begin position="142"/>
        <end position="285"/>
    </location>
</feature>
<proteinExistence type="predicted"/>
<keyword evidence="2" id="KW-1133">Transmembrane helix</keyword>
<dbReference type="EMBL" id="CAJVPY010015835">
    <property type="protein sequence ID" value="CAG8753915.1"/>
    <property type="molecule type" value="Genomic_DNA"/>
</dbReference>
<feature type="transmembrane region" description="Helical" evidence="2">
    <location>
        <begin position="17"/>
        <end position="37"/>
    </location>
</feature>
<name>A0A9N9IWJ1_9GLOM</name>
<evidence type="ECO:0000313" key="5">
    <source>
        <dbReference type="Proteomes" id="UP000789405"/>
    </source>
</evidence>
<keyword evidence="5" id="KW-1185">Reference proteome</keyword>
<gene>
    <name evidence="4" type="ORF">DERYTH_LOCUS17148</name>
</gene>
<keyword evidence="1" id="KW-0378">Hydrolase</keyword>
<dbReference type="InterPro" id="IPR029058">
    <property type="entry name" value="AB_hydrolase_fold"/>
</dbReference>
<protein>
    <submittedName>
        <fullName evidence="4">9139_t:CDS:1</fullName>
    </submittedName>
</protein>
<evidence type="ECO:0000256" key="1">
    <source>
        <dbReference type="ARBA" id="ARBA00022801"/>
    </source>
</evidence>
<dbReference type="Gene3D" id="3.40.50.1820">
    <property type="entry name" value="alpha/beta hydrolase"/>
    <property type="match status" value="1"/>
</dbReference>
<evidence type="ECO:0000256" key="2">
    <source>
        <dbReference type="SAM" id="Phobius"/>
    </source>
</evidence>
<dbReference type="Pfam" id="PF01764">
    <property type="entry name" value="Lipase_3"/>
    <property type="match status" value="1"/>
</dbReference>
<dbReference type="SUPFAM" id="SSF53474">
    <property type="entry name" value="alpha/beta-Hydrolases"/>
    <property type="match status" value="1"/>
</dbReference>
<dbReference type="AlphaFoldDB" id="A0A9N9IWJ1"/>
<dbReference type="PANTHER" id="PTHR46640:SF3">
    <property type="entry name" value="LIPASE LIH1-RELATED"/>
    <property type="match status" value="1"/>
</dbReference>
<evidence type="ECO:0000259" key="3">
    <source>
        <dbReference type="Pfam" id="PF01764"/>
    </source>
</evidence>
<dbReference type="CDD" id="cd00519">
    <property type="entry name" value="Lipase_3"/>
    <property type="match status" value="1"/>
</dbReference>
<dbReference type="OrthoDB" id="438440at2759"/>
<organism evidence="4 5">
    <name type="scientific">Dentiscutata erythropus</name>
    <dbReference type="NCBI Taxonomy" id="1348616"/>
    <lineage>
        <taxon>Eukaryota</taxon>
        <taxon>Fungi</taxon>
        <taxon>Fungi incertae sedis</taxon>
        <taxon>Mucoromycota</taxon>
        <taxon>Glomeromycotina</taxon>
        <taxon>Glomeromycetes</taxon>
        <taxon>Diversisporales</taxon>
        <taxon>Gigasporaceae</taxon>
        <taxon>Dentiscutata</taxon>
    </lineage>
</organism>
<sequence>YEYFNSRKFAKITKQPIATMNSCHFIFLLFTYILTFVNPSPIPVITNDTSKSFEPPSPSASNGICNLDDGDIPDLTRFVTYSAASYCSNSASWTCGFYCDNIPETTVIKTITTEPAEWVKILGQSADAYAVITRNTKYKEIVVTFRGTSNFGNTVKDIEVVQCPYGFESTTPCIPTNLISGGALVHFGFYTAFLTFQQQLRDVISNSMKQYPGYNIVVTGHSLGAALASFAALDIKQFINGSNPCLYTYGEPRIGNSVFASFVDETLGTVKRTVNQADEVPHLVLEVDYKHHKGEIWIANTTANQAVECSGDENNLCSDSVQLGDWNSVDHDGPYWGVHINKGLCE</sequence>
<feature type="non-terminal residue" evidence="4">
    <location>
        <position position="346"/>
    </location>
</feature>
<reference evidence="4" key="1">
    <citation type="submission" date="2021-06" db="EMBL/GenBank/DDBJ databases">
        <authorList>
            <person name="Kallberg Y."/>
            <person name="Tangrot J."/>
            <person name="Rosling A."/>
        </authorList>
    </citation>
    <scope>NUCLEOTIDE SEQUENCE</scope>
    <source>
        <strain evidence="4">MA453B</strain>
    </source>
</reference>
<dbReference type="PANTHER" id="PTHR46640">
    <property type="entry name" value="TRIACYLGLYCEROL LIPASE, PUTATIVE (AFU_ORTHOLOGUE AFUA_6G06510)-RELATED"/>
    <property type="match status" value="1"/>
</dbReference>